<reference evidence="1 2" key="1">
    <citation type="submission" date="2023-07" db="EMBL/GenBank/DDBJ databases">
        <title>Comparative genomics of wheat-associated soil bacteria to identify genetic determinants of phenazine resistance.</title>
        <authorList>
            <person name="Mouncey N."/>
        </authorList>
    </citation>
    <scope>NUCLEOTIDE SEQUENCE [LARGE SCALE GENOMIC DNA]</scope>
    <source>
        <strain evidence="1 2">B2I6</strain>
    </source>
</reference>
<dbReference type="EMBL" id="JAUSWV010000002">
    <property type="protein sequence ID" value="MDQ0580871.1"/>
    <property type="molecule type" value="Genomic_DNA"/>
</dbReference>
<dbReference type="Proteomes" id="UP001230654">
    <property type="component" value="Unassembled WGS sequence"/>
</dbReference>
<accession>A0ABU0NP40</accession>
<dbReference type="RefSeq" id="WP_307163190.1">
    <property type="nucleotide sequence ID" value="NZ_JAUSWV010000002.1"/>
</dbReference>
<proteinExistence type="predicted"/>
<keyword evidence="2" id="KW-1185">Reference proteome</keyword>
<name>A0ABU0NP40_STRRH</name>
<comment type="caution">
    <text evidence="1">The sequence shown here is derived from an EMBL/GenBank/DDBJ whole genome shotgun (WGS) entry which is preliminary data.</text>
</comment>
<evidence type="ECO:0000313" key="1">
    <source>
        <dbReference type="EMBL" id="MDQ0580871.1"/>
    </source>
</evidence>
<organism evidence="1 2">
    <name type="scientific">Streptomyces rishiriensis</name>
    <dbReference type="NCBI Taxonomy" id="68264"/>
    <lineage>
        <taxon>Bacteria</taxon>
        <taxon>Bacillati</taxon>
        <taxon>Actinomycetota</taxon>
        <taxon>Actinomycetes</taxon>
        <taxon>Kitasatosporales</taxon>
        <taxon>Streptomycetaceae</taxon>
        <taxon>Streptomyces</taxon>
    </lineage>
</organism>
<sequence>MDEETVRDQAQLIPLMLQHFHAPLVGASYLRGVLPVPGGVDGVRVAVGPASAEARGGSTLYEFPLVAGEDCVTAYDLIGMLRTLCGEGGRPAGAGTVMGMPLVRVDPAVVPRADETSADRGLRLVRTLARATCFEDDHAADPLLHGFLFLERDLVRLYFRADGLPGTTAADVRTTGALTALVAALPSLVRGEVGQMAVDGGDPHCARVLDLTHW</sequence>
<protein>
    <submittedName>
        <fullName evidence="1">Uncharacterized protein</fullName>
    </submittedName>
</protein>
<evidence type="ECO:0000313" key="2">
    <source>
        <dbReference type="Proteomes" id="UP001230654"/>
    </source>
</evidence>
<gene>
    <name evidence="1" type="ORF">QF030_003049</name>
</gene>